<dbReference type="SUPFAM" id="SSF55103">
    <property type="entry name" value="FAD-linked oxidases, C-terminal domain"/>
    <property type="match status" value="1"/>
</dbReference>
<evidence type="ECO:0000259" key="8">
    <source>
        <dbReference type="PROSITE" id="PS51387"/>
    </source>
</evidence>
<dbReference type="Gene3D" id="3.30.465.10">
    <property type="match status" value="1"/>
</dbReference>
<evidence type="ECO:0000313" key="9">
    <source>
        <dbReference type="EMBL" id="MBN1574311.1"/>
    </source>
</evidence>
<dbReference type="InterPro" id="IPR016169">
    <property type="entry name" value="FAD-bd_PCMH_sub2"/>
</dbReference>
<feature type="binding site" evidence="5">
    <location>
        <position position="417"/>
    </location>
    <ligand>
        <name>substrate</name>
    </ligand>
</feature>
<feature type="active site" description="Proton donor/acceptor" evidence="4">
    <location>
        <position position="473"/>
    </location>
</feature>
<evidence type="ECO:0000256" key="4">
    <source>
        <dbReference type="PIRSR" id="PIRSR625650-1"/>
    </source>
</evidence>
<dbReference type="InterPro" id="IPR016166">
    <property type="entry name" value="FAD-bd_PCMH"/>
</dbReference>
<feature type="binding site" evidence="6">
    <location>
        <begin position="140"/>
        <end position="146"/>
    </location>
    <ligand>
        <name>FAD</name>
        <dbReference type="ChEBI" id="CHEBI:57692"/>
    </ligand>
</feature>
<dbReference type="PROSITE" id="PS51387">
    <property type="entry name" value="FAD_PCMH"/>
    <property type="match status" value="1"/>
</dbReference>
<comment type="caution">
    <text evidence="9">The sequence shown here is derived from an EMBL/GenBank/DDBJ whole genome shotgun (WGS) entry which is preliminary data.</text>
</comment>
<keyword evidence="2" id="KW-0285">Flavoprotein</keyword>
<accession>A0A9D8KGH7</accession>
<dbReference type="Gene3D" id="3.30.300.330">
    <property type="match status" value="1"/>
</dbReference>
<evidence type="ECO:0000256" key="2">
    <source>
        <dbReference type="ARBA" id="ARBA00022630"/>
    </source>
</evidence>
<evidence type="ECO:0000256" key="7">
    <source>
        <dbReference type="PIRSR" id="PIRSR625650-4"/>
    </source>
</evidence>
<reference evidence="9" key="2">
    <citation type="submission" date="2021-01" db="EMBL/GenBank/DDBJ databases">
        <authorList>
            <person name="Hahn C.R."/>
            <person name="Youssef N.H."/>
            <person name="Elshahed M."/>
        </authorList>
    </citation>
    <scope>NUCLEOTIDE SEQUENCE</scope>
    <source>
        <strain evidence="9">Zod_Metabat.24</strain>
    </source>
</reference>
<dbReference type="Pfam" id="PF02913">
    <property type="entry name" value="FAD-oxidase_C"/>
    <property type="match status" value="1"/>
</dbReference>
<protein>
    <submittedName>
        <fullName evidence="9">FAD-binding oxidoreductase</fullName>
    </submittedName>
</protein>
<evidence type="ECO:0000256" key="6">
    <source>
        <dbReference type="PIRSR" id="PIRSR625650-3"/>
    </source>
</evidence>
<dbReference type="Gene3D" id="1.10.45.10">
    <property type="entry name" value="Vanillyl-alcohol Oxidase, Chain A, domain 4"/>
    <property type="match status" value="1"/>
</dbReference>
<name>A0A9D8KGH7_9DELT</name>
<dbReference type="AlphaFoldDB" id="A0A9D8KGH7"/>
<feature type="domain" description="FAD-binding PCMH-type" evidence="8">
    <location>
        <begin position="108"/>
        <end position="293"/>
    </location>
</feature>
<dbReference type="InterPro" id="IPR036318">
    <property type="entry name" value="FAD-bd_PCMH-like_sf"/>
</dbReference>
<dbReference type="Gene3D" id="3.30.70.3450">
    <property type="match status" value="1"/>
</dbReference>
<sequence>MWIEKFSNKSYRSIAKWGAVDGFHHPSENLTDYIRKNFGFTHKDFETHHLPGLEDIKPLKKPKIKDDEIKKIAGIVGKENVDVEDYARARHAVSAAYRDVISLRKGDIQYPPDVVVYPRGEEDIVKLVKLCSEKKIPITPFAGKSSVTYGTVPVKGGISLDFTRHMNKVLEVDELSFTCRVQPGMFGPAYEEYLNSYRSGRIKGGFTCGHFPQSFEYSCVGGWVMTRGAGGQSTGYGKIEDITVSMRVVTPKGMIVTKDFPAASIGPDIDEIMMGSEGAFGVMTEATLKIFPFNPEDRQMFTWFFRDWDEGLAAMREIMQGGFGFPSMLRISDPEETDIAMMLQGFEGSLPDKILQLLGYKPGRRVILLGSSEGDKDHGKLIKKKIRKISKRHGGLGLGSMGVKGYWKRRYNDPYMREDLLDIGIMSDTLETACTWSNIRHVWENVRKVVKARPKTICMVHASHCYQNGANLYFIFLSPMAKGKEIEDYTKFQADIVNAILKAGGSLSHHHGIGKMFAPWYREHIGEVSFGMIKAIKDYLDPKNIMNPGGTLGLDLKGKGEKGEK</sequence>
<dbReference type="GO" id="GO:0008609">
    <property type="term" value="F:alkylglycerone-phosphate synthase activity"/>
    <property type="evidence" value="ECO:0007669"/>
    <property type="project" value="InterPro"/>
</dbReference>
<proteinExistence type="inferred from homology"/>
<dbReference type="InterPro" id="IPR016171">
    <property type="entry name" value="Vanillyl_alc_oxidase_C-sub2"/>
</dbReference>
<dbReference type="GO" id="GO:0071949">
    <property type="term" value="F:FAD binding"/>
    <property type="evidence" value="ECO:0007669"/>
    <property type="project" value="InterPro"/>
</dbReference>
<dbReference type="Pfam" id="PF01565">
    <property type="entry name" value="FAD_binding_4"/>
    <property type="match status" value="1"/>
</dbReference>
<dbReference type="InterPro" id="IPR016164">
    <property type="entry name" value="FAD-linked_Oxase-like_C"/>
</dbReference>
<dbReference type="GO" id="GO:0008610">
    <property type="term" value="P:lipid biosynthetic process"/>
    <property type="evidence" value="ECO:0007669"/>
    <property type="project" value="InterPro"/>
</dbReference>
<dbReference type="PANTHER" id="PTHR46568:SF1">
    <property type="entry name" value="ALKYLDIHYDROXYACETONEPHOSPHATE SYNTHASE, PEROXISOMAL"/>
    <property type="match status" value="1"/>
</dbReference>
<dbReference type="EMBL" id="JAFGIX010000073">
    <property type="protein sequence ID" value="MBN1574311.1"/>
    <property type="molecule type" value="Genomic_DNA"/>
</dbReference>
<comment type="similarity">
    <text evidence="1">Belongs to the FAD-binding oxidoreductase/transferase type 4 family.</text>
</comment>
<reference evidence="9" key="1">
    <citation type="journal article" date="2021" name="Environ. Microbiol.">
        <title>Genomic characterization of three novel Desulfobacterota classes expand the metabolic and phylogenetic diversity of the phylum.</title>
        <authorList>
            <person name="Murphy C.L."/>
            <person name="Biggerstaff J."/>
            <person name="Eichhorn A."/>
            <person name="Ewing E."/>
            <person name="Shahan R."/>
            <person name="Soriano D."/>
            <person name="Stewart S."/>
            <person name="VanMol K."/>
            <person name="Walker R."/>
            <person name="Walters P."/>
            <person name="Elshahed M.S."/>
            <person name="Youssef N.H."/>
        </authorList>
    </citation>
    <scope>NUCLEOTIDE SEQUENCE</scope>
    <source>
        <strain evidence="9">Zod_Metabat.24</strain>
    </source>
</reference>
<gene>
    <name evidence="9" type="ORF">JW984_14020</name>
</gene>
<evidence type="ECO:0000256" key="3">
    <source>
        <dbReference type="ARBA" id="ARBA00022827"/>
    </source>
</evidence>
<organism evidence="9 10">
    <name type="scientific">Candidatus Zymogenus saltonus</name>
    <dbReference type="NCBI Taxonomy" id="2844893"/>
    <lineage>
        <taxon>Bacteria</taxon>
        <taxon>Deltaproteobacteria</taxon>
        <taxon>Candidatus Zymogenia</taxon>
        <taxon>Candidatus Zymogeniales</taxon>
        <taxon>Candidatus Zymogenaceae</taxon>
        <taxon>Candidatus Zymogenus</taxon>
    </lineage>
</organism>
<evidence type="ECO:0000313" key="10">
    <source>
        <dbReference type="Proteomes" id="UP000809273"/>
    </source>
</evidence>
<feature type="site" description="Important for enzyme activity" evidence="7">
    <location>
        <position position="330"/>
    </location>
</feature>
<dbReference type="Proteomes" id="UP000809273">
    <property type="component" value="Unassembled WGS sequence"/>
</dbReference>
<dbReference type="PANTHER" id="PTHR46568">
    <property type="entry name" value="ALKYLDIHYDROXYACETONEPHOSPHATE SYNTHASE, PEROXISOMAL"/>
    <property type="match status" value="1"/>
</dbReference>
<dbReference type="InterPro" id="IPR025650">
    <property type="entry name" value="Alkyl-DHAP_Synthase"/>
</dbReference>
<keyword evidence="3 6" id="KW-0274">FAD</keyword>
<evidence type="ECO:0000256" key="5">
    <source>
        <dbReference type="PIRSR" id="PIRSR625650-2"/>
    </source>
</evidence>
<comment type="cofactor">
    <cofactor evidence="6">
        <name>FAD</name>
        <dbReference type="ChEBI" id="CHEBI:57692"/>
    </cofactor>
</comment>
<dbReference type="InterPro" id="IPR006094">
    <property type="entry name" value="Oxid_FAD_bind_N"/>
</dbReference>
<evidence type="ECO:0000256" key="1">
    <source>
        <dbReference type="ARBA" id="ARBA00008000"/>
    </source>
</evidence>
<dbReference type="SUPFAM" id="SSF56176">
    <property type="entry name" value="FAD-binding/transporter-associated domain-like"/>
    <property type="match status" value="1"/>
</dbReference>
<dbReference type="InterPro" id="IPR004113">
    <property type="entry name" value="FAD-bd_oxidored_4_C"/>
</dbReference>